<protein>
    <recommendedName>
        <fullName evidence="2">AAA+ ATPase domain-containing protein</fullName>
    </recommendedName>
</protein>
<dbReference type="GO" id="GO:0035494">
    <property type="term" value="P:SNARE complex disassembly"/>
    <property type="evidence" value="ECO:0007669"/>
    <property type="project" value="InterPro"/>
</dbReference>
<dbReference type="Gene3D" id="3.40.50.300">
    <property type="entry name" value="P-loop containing nucleotide triphosphate hydrolases"/>
    <property type="match status" value="1"/>
</dbReference>
<dbReference type="GO" id="GO:0043001">
    <property type="term" value="P:Golgi to plasma membrane protein transport"/>
    <property type="evidence" value="ECO:0007669"/>
    <property type="project" value="TreeGrafter"/>
</dbReference>
<feature type="domain" description="AAA+ ATPase" evidence="2">
    <location>
        <begin position="419"/>
        <end position="565"/>
    </location>
</feature>
<dbReference type="InterPro" id="IPR003959">
    <property type="entry name" value="ATPase_AAA_core"/>
</dbReference>
<dbReference type="EMBL" id="MK072519">
    <property type="protein sequence ID" value="AYV86903.1"/>
    <property type="molecule type" value="Genomic_DNA"/>
</dbReference>
<reference evidence="3" key="1">
    <citation type="submission" date="2018-10" db="EMBL/GenBank/DDBJ databases">
        <title>Hidden diversity of soil giant viruses.</title>
        <authorList>
            <person name="Schulz F."/>
            <person name="Alteio L."/>
            <person name="Goudeau D."/>
            <person name="Ryan E.M."/>
            <person name="Malmstrom R.R."/>
            <person name="Blanchard J."/>
            <person name="Woyke T."/>
        </authorList>
    </citation>
    <scope>NUCLEOTIDE SEQUENCE</scope>
    <source>
        <strain evidence="3">SYV1</strain>
    </source>
</reference>
<name>A0A3G5AKQ9_9VIRU</name>
<dbReference type="SUPFAM" id="SSF52540">
    <property type="entry name" value="P-loop containing nucleoside triphosphate hydrolases"/>
    <property type="match status" value="1"/>
</dbReference>
<accession>A0A3G5AKQ9</accession>
<dbReference type="Gene3D" id="1.10.8.60">
    <property type="match status" value="1"/>
</dbReference>
<dbReference type="FunFam" id="3.40.50.300:FF:000154">
    <property type="entry name" value="Vesicle-fusing ATPase 1"/>
    <property type="match status" value="1"/>
</dbReference>
<dbReference type="SMART" id="SM00382">
    <property type="entry name" value="AAA"/>
    <property type="match status" value="1"/>
</dbReference>
<dbReference type="InterPro" id="IPR039812">
    <property type="entry name" value="Vesicle-fus_ATPase"/>
</dbReference>
<dbReference type="PANTHER" id="PTHR23078">
    <property type="entry name" value="VESICULAR-FUSION PROTEIN NSF"/>
    <property type="match status" value="1"/>
</dbReference>
<dbReference type="PANTHER" id="PTHR23078:SF2">
    <property type="entry name" value="VESICLE-FUSING ATPASE"/>
    <property type="match status" value="1"/>
</dbReference>
<dbReference type="GO" id="GO:0016887">
    <property type="term" value="F:ATP hydrolysis activity"/>
    <property type="evidence" value="ECO:0007669"/>
    <property type="project" value="InterPro"/>
</dbReference>
<dbReference type="GO" id="GO:0005524">
    <property type="term" value="F:ATP binding"/>
    <property type="evidence" value="ECO:0007669"/>
    <property type="project" value="InterPro"/>
</dbReference>
<dbReference type="GO" id="GO:0006891">
    <property type="term" value="P:intra-Golgi vesicle-mediated transport"/>
    <property type="evidence" value="ECO:0007669"/>
    <property type="project" value="TreeGrafter"/>
</dbReference>
<dbReference type="InterPro" id="IPR003593">
    <property type="entry name" value="AAA+_ATPase"/>
</dbReference>
<dbReference type="InterPro" id="IPR027417">
    <property type="entry name" value="P-loop_NTPase"/>
</dbReference>
<organism evidence="3">
    <name type="scientific">Sylvanvirus sp</name>
    <dbReference type="NCBI Taxonomy" id="2487774"/>
    <lineage>
        <taxon>Viruses</taxon>
    </lineage>
</organism>
<dbReference type="Pfam" id="PF00004">
    <property type="entry name" value="AAA"/>
    <property type="match status" value="1"/>
</dbReference>
<gene>
    <name evidence="3" type="ORF">Sylvanvirus13_10</name>
</gene>
<evidence type="ECO:0000256" key="1">
    <source>
        <dbReference type="SAM" id="MobiDB-lite"/>
    </source>
</evidence>
<evidence type="ECO:0000259" key="2">
    <source>
        <dbReference type="SMART" id="SM00382"/>
    </source>
</evidence>
<feature type="compositionally biased region" description="Basic and acidic residues" evidence="1">
    <location>
        <begin position="233"/>
        <end position="244"/>
    </location>
</feature>
<proteinExistence type="predicted"/>
<feature type="region of interest" description="Disordered" evidence="1">
    <location>
        <begin position="218"/>
        <end position="250"/>
    </location>
</feature>
<sequence>MNLKAVIVSKGNEKENKILIHSKDLHRIVDPHFPGHTFAVRYRCPFILTNPTFVVSDTPFRLTNQIVVVSNTSTGSFNDCIVEPMFRSFSKLMIPVIVCVNDTIDIGTLHFENPSEDMKRCIDMKSIVRLMRLPEQWAKTHVEIVNKIEWTEITRKTKHNDTDPPCPTCDKFNEIPISIPAIVTKLQYTLDKQLFEIQHNISLRQYSSKKARVLASTATGADKDNASDSDEEDVKHSPLPHTDDITTSSISPIGCPHSWSISEFKVTKINKLRMNDPVLDATSSESKDMDGQNAQDGKEYSTLFTQLAKDFNSNPSGFDAHDQLDELCFKNFSKSNSKWYLTHEKTKWSIKSVIEKQNAQSKLFKQSEILQKIVQSQGSFNYEDLGVGGLNEIMNHIFIRVLEPRRFSFEVRTLLGIRLPRGLVLHGAPGNGKTLIARQLAQKVLKVEPQLVNGPELLSKWWGESESNVRKLFEPAEQAWKAGDKETLHVVILDEFDALGAERSSGGSGGETGNKIVTQFLSKMDGVNTIDNILFIALTNRFNSLDPALLRPGRFEVHIEIPLPDEKGREEILLVHTEKLRKAGFLSETVDLKLIAQKTDTCSGADLESIVQCAQSCALHKLPPVQSSYTINEFKKLQFQVTQEMLLQVIPDIVNRKIHEQKKPSKQPFPFGEMLEKLVDLEYTEK</sequence>
<evidence type="ECO:0000313" key="3">
    <source>
        <dbReference type="EMBL" id="AYV86903.1"/>
    </source>
</evidence>